<proteinExistence type="predicted"/>
<dbReference type="VEuPathDB" id="FungiDB:BD410DRAFT_802152"/>
<keyword evidence="2" id="KW-1185">Reference proteome</keyword>
<evidence type="ECO:0000313" key="2">
    <source>
        <dbReference type="Proteomes" id="UP000294933"/>
    </source>
</evidence>
<dbReference type="OrthoDB" id="3031173at2759"/>
<name>A0A4Y7QB78_9AGAM</name>
<reference evidence="1 2" key="1">
    <citation type="submission" date="2018-06" db="EMBL/GenBank/DDBJ databases">
        <title>A transcriptomic atlas of mushroom development highlights an independent origin of complex multicellularity.</title>
        <authorList>
            <consortium name="DOE Joint Genome Institute"/>
            <person name="Krizsan K."/>
            <person name="Almasi E."/>
            <person name="Merenyi Z."/>
            <person name="Sahu N."/>
            <person name="Viragh M."/>
            <person name="Koszo T."/>
            <person name="Mondo S."/>
            <person name="Kiss B."/>
            <person name="Balint B."/>
            <person name="Kues U."/>
            <person name="Barry K."/>
            <person name="Hegedus J.C."/>
            <person name="Henrissat B."/>
            <person name="Johnson J."/>
            <person name="Lipzen A."/>
            <person name="Ohm R."/>
            <person name="Nagy I."/>
            <person name="Pangilinan J."/>
            <person name="Yan J."/>
            <person name="Xiong Y."/>
            <person name="Grigoriev I.V."/>
            <person name="Hibbett D.S."/>
            <person name="Nagy L.G."/>
        </authorList>
    </citation>
    <scope>NUCLEOTIDE SEQUENCE [LARGE SCALE GENOMIC DNA]</scope>
    <source>
        <strain evidence="1 2">SZMC22713</strain>
    </source>
</reference>
<evidence type="ECO:0000313" key="1">
    <source>
        <dbReference type="EMBL" id="TDL24332.1"/>
    </source>
</evidence>
<dbReference type="EMBL" id="ML170167">
    <property type="protein sequence ID" value="TDL24332.1"/>
    <property type="molecule type" value="Genomic_DNA"/>
</dbReference>
<dbReference type="Proteomes" id="UP000294933">
    <property type="component" value="Unassembled WGS sequence"/>
</dbReference>
<accession>A0A4Y7QB78</accession>
<dbReference type="AlphaFoldDB" id="A0A4Y7QB78"/>
<protein>
    <submittedName>
        <fullName evidence="1">Uncharacterized protein</fullName>
    </submittedName>
</protein>
<sequence length="405" mass="44259">MEGIVTGGVDILGAGAGGISSIGDGAFGIGIGGATVWMAKLIKFPEGHTGTLRQDDKLFVDHWGKGIGNIPTLLPPGERTHHWDALKNYGCLVNRGDDISPLPDFGALQISINNKSFVDNNNPSYSYTPPPPPAHLHSTTTASSSPIIHIEMKGLDMDAPGNKAKPKGLHSHAANDGRAKSMEWTAKQRVLAAQAKVPADLEELKGMVCEGFNEDGVRISEDYVRVPASLVTENMKFTDKNGKEILFIMSPNAVPKSVRDEISSLWGILDAFVPSVTAQGNHVAAQEGFHAFHFCQYNKYAEKGDGAPEDIPHYELKGNKYQRQTYLSQDVHKYPELFNGLVNNLEETMCYVNDRMKEFIPETHERHMEYLRALPLGGLPLHPPFTGLVVNIAVATEAHRDEGDD</sequence>
<gene>
    <name evidence="1" type="ORF">BD410DRAFT_802152</name>
</gene>
<organism evidence="1 2">
    <name type="scientific">Rickenella mellea</name>
    <dbReference type="NCBI Taxonomy" id="50990"/>
    <lineage>
        <taxon>Eukaryota</taxon>
        <taxon>Fungi</taxon>
        <taxon>Dikarya</taxon>
        <taxon>Basidiomycota</taxon>
        <taxon>Agaricomycotina</taxon>
        <taxon>Agaricomycetes</taxon>
        <taxon>Hymenochaetales</taxon>
        <taxon>Rickenellaceae</taxon>
        <taxon>Rickenella</taxon>
    </lineage>
</organism>